<dbReference type="PANTHER" id="PTHR42850:SF4">
    <property type="entry name" value="ZINC-DEPENDENT ENDOPOLYPHOSPHATASE"/>
    <property type="match status" value="1"/>
</dbReference>
<accession>A0A0J9E7W2</accession>
<dbReference type="Pfam" id="PF00149">
    <property type="entry name" value="Metallophos"/>
    <property type="match status" value="1"/>
</dbReference>
<evidence type="ECO:0000313" key="2">
    <source>
        <dbReference type="EMBL" id="KMW58830.1"/>
    </source>
</evidence>
<dbReference type="PANTHER" id="PTHR42850">
    <property type="entry name" value="METALLOPHOSPHOESTERASE"/>
    <property type="match status" value="1"/>
</dbReference>
<dbReference type="Proteomes" id="UP000037178">
    <property type="component" value="Unassembled WGS sequence"/>
</dbReference>
<dbReference type="PATRIC" id="fig|1675527.3.peg.3991"/>
<name>A0A0J9E7W2_9RHOB</name>
<dbReference type="GO" id="GO:0005737">
    <property type="term" value="C:cytoplasm"/>
    <property type="evidence" value="ECO:0007669"/>
    <property type="project" value="TreeGrafter"/>
</dbReference>
<dbReference type="SUPFAM" id="SSF56300">
    <property type="entry name" value="Metallo-dependent phosphatases"/>
    <property type="match status" value="1"/>
</dbReference>
<gene>
    <name evidence="2" type="ORF">AIOL_003810</name>
</gene>
<dbReference type="EMBL" id="LFTY01000002">
    <property type="protein sequence ID" value="KMW58830.1"/>
    <property type="molecule type" value="Genomic_DNA"/>
</dbReference>
<dbReference type="GO" id="GO:0110154">
    <property type="term" value="P:RNA decapping"/>
    <property type="evidence" value="ECO:0007669"/>
    <property type="project" value="TreeGrafter"/>
</dbReference>
<dbReference type="InterPro" id="IPR029052">
    <property type="entry name" value="Metallo-depent_PP-like"/>
</dbReference>
<dbReference type="InterPro" id="IPR050126">
    <property type="entry name" value="Ap4A_hydrolase"/>
</dbReference>
<sequence length="246" mass="27046">MLGRRARRDAAYVSRFSAPIKPEAPFFAIGDIHGCFDQIQRAIARIDAEHPSSTILCVGDFVDRGEQSAEVLTYLHGLQAERGARLICLMGNHEEMLLKFLDDPEARGPGWMRHGGLQTLASYRVALDRSDFTVTRDALAEAMGPTLVAWLRALPTSWHSGNVWAVHAGADPALPMEHQGRDTLLWGHRDFGRVARSDGQWVLHGHTIRDAPQVEAGVISIDTGAYATGRLTVAHIQAGDVEFFMA</sequence>
<reference evidence="2 3" key="1">
    <citation type="submission" date="2015-06" db="EMBL/GenBank/DDBJ databases">
        <title>Draft genome sequence of an Alphaproteobacteria species associated to the Mediterranean sponge Oscarella lobularis.</title>
        <authorList>
            <person name="Jourda C."/>
            <person name="Santini S."/>
            <person name="Claverie J.-M."/>
        </authorList>
    </citation>
    <scope>NUCLEOTIDE SEQUENCE [LARGE SCALE GENOMIC DNA]</scope>
    <source>
        <strain evidence="2">IGS</strain>
    </source>
</reference>
<dbReference type="GO" id="GO:0016791">
    <property type="term" value="F:phosphatase activity"/>
    <property type="evidence" value="ECO:0007669"/>
    <property type="project" value="TreeGrafter"/>
</dbReference>
<protein>
    <submittedName>
        <fullName evidence="2">Serine/threonine protein phosphatase</fullName>
    </submittedName>
</protein>
<feature type="domain" description="Calcineurin-like phosphoesterase" evidence="1">
    <location>
        <begin position="25"/>
        <end position="188"/>
    </location>
</feature>
<comment type="caution">
    <text evidence="2">The sequence shown here is derived from an EMBL/GenBank/DDBJ whole genome shotgun (WGS) entry which is preliminary data.</text>
</comment>
<dbReference type="Gene3D" id="3.60.21.10">
    <property type="match status" value="1"/>
</dbReference>
<dbReference type="InterPro" id="IPR006186">
    <property type="entry name" value="Ser/Thr-sp_prot-phosphatase"/>
</dbReference>
<dbReference type="PRINTS" id="PR00114">
    <property type="entry name" value="STPHPHTASE"/>
</dbReference>
<keyword evidence="3" id="KW-1185">Reference proteome</keyword>
<proteinExistence type="predicted"/>
<evidence type="ECO:0000259" key="1">
    <source>
        <dbReference type="Pfam" id="PF00149"/>
    </source>
</evidence>
<dbReference type="GO" id="GO:0008803">
    <property type="term" value="F:bis(5'-nucleosyl)-tetraphosphatase (symmetrical) activity"/>
    <property type="evidence" value="ECO:0007669"/>
    <property type="project" value="TreeGrafter"/>
</dbReference>
<organism evidence="2 3">
    <name type="scientific">Candidatus Rhodobacter oscarellae</name>
    <dbReference type="NCBI Taxonomy" id="1675527"/>
    <lineage>
        <taxon>Bacteria</taxon>
        <taxon>Pseudomonadati</taxon>
        <taxon>Pseudomonadota</taxon>
        <taxon>Alphaproteobacteria</taxon>
        <taxon>Rhodobacterales</taxon>
        <taxon>Rhodobacter group</taxon>
        <taxon>Rhodobacter</taxon>
    </lineage>
</organism>
<dbReference type="AlphaFoldDB" id="A0A0J9E7W2"/>
<dbReference type="InterPro" id="IPR004843">
    <property type="entry name" value="Calcineurin-like_PHP"/>
</dbReference>
<dbReference type="CDD" id="cd00144">
    <property type="entry name" value="MPP_PPP_family"/>
    <property type="match status" value="1"/>
</dbReference>
<evidence type="ECO:0000313" key="3">
    <source>
        <dbReference type="Proteomes" id="UP000037178"/>
    </source>
</evidence>
<dbReference type="STRING" id="1675527.AIOL_003810"/>